<accession>A0AAE6UIN2</accession>
<keyword evidence="3" id="KW-1185">Reference proteome</keyword>
<dbReference type="EMBL" id="CP033455">
    <property type="protein sequence ID" value="QGR03612.1"/>
    <property type="molecule type" value="Genomic_DNA"/>
</dbReference>
<dbReference type="AlphaFoldDB" id="A0AAE6UIN2"/>
<protein>
    <submittedName>
        <fullName evidence="2">Uncharacterized protein</fullName>
    </submittedName>
</protein>
<name>A0AAE6UIN2_EHRRU</name>
<organism evidence="2 3">
    <name type="scientific">Ehrlichia ruminantium</name>
    <name type="common">heartwater rickettsia</name>
    <name type="synonym">Cowdria ruminantium</name>
    <dbReference type="NCBI Taxonomy" id="779"/>
    <lineage>
        <taxon>Bacteria</taxon>
        <taxon>Pseudomonadati</taxon>
        <taxon>Pseudomonadota</taxon>
        <taxon>Alphaproteobacteria</taxon>
        <taxon>Rickettsiales</taxon>
        <taxon>Anaplasmataceae</taxon>
        <taxon>Ehrlichia</taxon>
    </lineage>
</organism>
<feature type="coiled-coil region" evidence="1">
    <location>
        <begin position="76"/>
        <end position="103"/>
    </location>
</feature>
<proteinExistence type="predicted"/>
<keyword evidence="1" id="KW-0175">Coiled coil</keyword>
<evidence type="ECO:0000313" key="2">
    <source>
        <dbReference type="EMBL" id="QGR03612.1"/>
    </source>
</evidence>
<evidence type="ECO:0000313" key="3">
    <source>
        <dbReference type="Proteomes" id="UP000422822"/>
    </source>
</evidence>
<evidence type="ECO:0000256" key="1">
    <source>
        <dbReference type="SAM" id="Coils"/>
    </source>
</evidence>
<dbReference type="Proteomes" id="UP000422822">
    <property type="component" value="Chromosome"/>
</dbReference>
<dbReference type="RefSeq" id="WP_158406799.1">
    <property type="nucleotide sequence ID" value="NZ_CP033454.1"/>
</dbReference>
<sequence length="105" mass="11899">MADENYKDVIKQYIDTVKEIVGDSKTFEQMFESVVKIQEKVMTASAQSNENGALTEGESKVKRIGANSDSVAHTQINEVLEELKMLRKRVARLERHVLKSNKNDS</sequence>
<reference evidence="2 3" key="1">
    <citation type="submission" date="2018-10" db="EMBL/GenBank/DDBJ databases">
        <title>Propagation and draft genome sequences of three atypical Erhlichia ruminantium isolates.</title>
        <authorList>
            <person name="Liebenberg J."/>
            <person name="Steyn H."/>
            <person name="Josemans A."/>
            <person name="Zweygarth E."/>
        </authorList>
    </citation>
    <scope>NUCLEOTIDE SEQUENCE [LARGE SCALE GENOMIC DNA]</scope>
    <source>
        <strain evidence="2 3">Omatjenne</strain>
    </source>
</reference>
<gene>
    <name evidence="2" type="ORF">EDL80_03510</name>
</gene>